<dbReference type="GeneID" id="34461534"/>
<dbReference type="EMBL" id="KV878938">
    <property type="protein sequence ID" value="OJJ78442.1"/>
    <property type="molecule type" value="Genomic_DNA"/>
</dbReference>
<name>A0A1L9V3N5_ASPGL</name>
<organism evidence="1 2">
    <name type="scientific">Aspergillus glaucus CBS 516.65</name>
    <dbReference type="NCBI Taxonomy" id="1160497"/>
    <lineage>
        <taxon>Eukaryota</taxon>
        <taxon>Fungi</taxon>
        <taxon>Dikarya</taxon>
        <taxon>Ascomycota</taxon>
        <taxon>Pezizomycotina</taxon>
        <taxon>Eurotiomycetes</taxon>
        <taxon>Eurotiomycetidae</taxon>
        <taxon>Eurotiales</taxon>
        <taxon>Aspergillaceae</taxon>
        <taxon>Aspergillus</taxon>
        <taxon>Aspergillus subgen. Aspergillus</taxon>
    </lineage>
</organism>
<dbReference type="Proteomes" id="UP000184300">
    <property type="component" value="Unassembled WGS sequence"/>
</dbReference>
<protein>
    <submittedName>
        <fullName evidence="1">Uncharacterized protein</fullName>
    </submittedName>
</protein>
<dbReference type="RefSeq" id="XP_022395140.1">
    <property type="nucleotide sequence ID" value="XM_022545273.1"/>
</dbReference>
<reference evidence="2" key="1">
    <citation type="journal article" date="2017" name="Genome Biol.">
        <title>Comparative genomics reveals high biological diversity and specific adaptations in the industrially and medically important fungal genus Aspergillus.</title>
        <authorList>
            <person name="de Vries R.P."/>
            <person name="Riley R."/>
            <person name="Wiebenga A."/>
            <person name="Aguilar-Osorio G."/>
            <person name="Amillis S."/>
            <person name="Uchima C.A."/>
            <person name="Anderluh G."/>
            <person name="Asadollahi M."/>
            <person name="Askin M."/>
            <person name="Barry K."/>
            <person name="Battaglia E."/>
            <person name="Bayram O."/>
            <person name="Benocci T."/>
            <person name="Braus-Stromeyer S.A."/>
            <person name="Caldana C."/>
            <person name="Canovas D."/>
            <person name="Cerqueira G.C."/>
            <person name="Chen F."/>
            <person name="Chen W."/>
            <person name="Choi C."/>
            <person name="Clum A."/>
            <person name="Dos Santos R.A."/>
            <person name="Damasio A.R."/>
            <person name="Diallinas G."/>
            <person name="Emri T."/>
            <person name="Fekete E."/>
            <person name="Flipphi M."/>
            <person name="Freyberg S."/>
            <person name="Gallo A."/>
            <person name="Gournas C."/>
            <person name="Habgood R."/>
            <person name="Hainaut M."/>
            <person name="Harispe M.L."/>
            <person name="Henrissat B."/>
            <person name="Hilden K.S."/>
            <person name="Hope R."/>
            <person name="Hossain A."/>
            <person name="Karabika E."/>
            <person name="Karaffa L."/>
            <person name="Karanyi Z."/>
            <person name="Krasevec N."/>
            <person name="Kuo A."/>
            <person name="Kusch H."/>
            <person name="LaButti K."/>
            <person name="Lagendijk E.L."/>
            <person name="Lapidus A."/>
            <person name="Levasseur A."/>
            <person name="Lindquist E."/>
            <person name="Lipzen A."/>
            <person name="Logrieco A.F."/>
            <person name="MacCabe A."/>
            <person name="Maekelae M.R."/>
            <person name="Malavazi I."/>
            <person name="Melin P."/>
            <person name="Meyer V."/>
            <person name="Mielnichuk N."/>
            <person name="Miskei M."/>
            <person name="Molnar A.P."/>
            <person name="Mule G."/>
            <person name="Ngan C.Y."/>
            <person name="Orejas M."/>
            <person name="Orosz E."/>
            <person name="Ouedraogo J.P."/>
            <person name="Overkamp K.M."/>
            <person name="Park H.-S."/>
            <person name="Perrone G."/>
            <person name="Piumi F."/>
            <person name="Punt P.J."/>
            <person name="Ram A.F."/>
            <person name="Ramon A."/>
            <person name="Rauscher S."/>
            <person name="Record E."/>
            <person name="Riano-Pachon D.M."/>
            <person name="Robert V."/>
            <person name="Roehrig J."/>
            <person name="Ruller R."/>
            <person name="Salamov A."/>
            <person name="Salih N.S."/>
            <person name="Samson R.A."/>
            <person name="Sandor E."/>
            <person name="Sanguinetti M."/>
            <person name="Schuetze T."/>
            <person name="Sepcic K."/>
            <person name="Shelest E."/>
            <person name="Sherlock G."/>
            <person name="Sophianopoulou V."/>
            <person name="Squina F.M."/>
            <person name="Sun H."/>
            <person name="Susca A."/>
            <person name="Todd R.B."/>
            <person name="Tsang A."/>
            <person name="Unkles S.E."/>
            <person name="van de Wiele N."/>
            <person name="van Rossen-Uffink D."/>
            <person name="Oliveira J.V."/>
            <person name="Vesth T.C."/>
            <person name="Visser J."/>
            <person name="Yu J.-H."/>
            <person name="Zhou M."/>
            <person name="Andersen M.R."/>
            <person name="Archer D.B."/>
            <person name="Baker S.E."/>
            <person name="Benoit I."/>
            <person name="Brakhage A.A."/>
            <person name="Braus G.H."/>
            <person name="Fischer R."/>
            <person name="Frisvad J.C."/>
            <person name="Goldman G.H."/>
            <person name="Houbraken J."/>
            <person name="Oakley B."/>
            <person name="Pocsi I."/>
            <person name="Scazzocchio C."/>
            <person name="Seiboth B."/>
            <person name="vanKuyk P.A."/>
            <person name="Wortman J."/>
            <person name="Dyer P.S."/>
            <person name="Grigoriev I.V."/>
        </authorList>
    </citation>
    <scope>NUCLEOTIDE SEQUENCE [LARGE SCALE GENOMIC DNA]</scope>
    <source>
        <strain evidence="2">CBS 516.65</strain>
    </source>
</reference>
<evidence type="ECO:0000313" key="2">
    <source>
        <dbReference type="Proteomes" id="UP000184300"/>
    </source>
</evidence>
<evidence type="ECO:0000313" key="1">
    <source>
        <dbReference type="EMBL" id="OJJ78442.1"/>
    </source>
</evidence>
<dbReference type="AlphaFoldDB" id="A0A1L9V3N5"/>
<proteinExistence type="predicted"/>
<accession>A0A1L9V3N5</accession>
<sequence>MARAMILDDMKTGVRDPAKSLFLHEFSLDDVERAFQISPDPDGLYDWDQSSPDSPDSRCLHWILSFYKIYAWSLQGETSQRTRLDAILLTVLAQLGISSASTSRSENSSLTMRFYRSHGRRIAASLVQGMAGICVRLERSQLMNGQRKVRGAYVNQNEKPDSLGQEI</sequence>
<dbReference type="VEuPathDB" id="FungiDB:ASPGLDRAFT_40793"/>
<keyword evidence="2" id="KW-1185">Reference proteome</keyword>
<gene>
    <name evidence="1" type="ORF">ASPGLDRAFT_40793</name>
</gene>